<name>A0A2K3K766_TRIPR</name>
<comment type="caution">
    <text evidence="3">The sequence shown here is derived from an EMBL/GenBank/DDBJ whole genome shotgun (WGS) entry which is preliminary data.</text>
</comment>
<feature type="non-terminal residue" evidence="3">
    <location>
        <position position="306"/>
    </location>
</feature>
<dbReference type="STRING" id="57577.A0A2K3K766"/>
<dbReference type="SUPFAM" id="SSF52540">
    <property type="entry name" value="P-loop containing nucleoside triphosphate hydrolases"/>
    <property type="match status" value="1"/>
</dbReference>
<dbReference type="Gene3D" id="1.10.8.430">
    <property type="entry name" value="Helical domain of apoptotic protease-activating factors"/>
    <property type="match status" value="1"/>
</dbReference>
<evidence type="ECO:0000256" key="1">
    <source>
        <dbReference type="ARBA" id="ARBA00022821"/>
    </source>
</evidence>
<keyword evidence="1" id="KW-0611">Plant defense</keyword>
<evidence type="ECO:0000259" key="2">
    <source>
        <dbReference type="Pfam" id="PF00931"/>
    </source>
</evidence>
<dbReference type="PANTHER" id="PTHR36766">
    <property type="entry name" value="PLANT BROAD-SPECTRUM MILDEW RESISTANCE PROTEIN RPW8"/>
    <property type="match status" value="1"/>
</dbReference>
<dbReference type="GO" id="GO:0006952">
    <property type="term" value="P:defense response"/>
    <property type="evidence" value="ECO:0007669"/>
    <property type="project" value="UniProtKB-KW"/>
</dbReference>
<evidence type="ECO:0000313" key="4">
    <source>
        <dbReference type="Proteomes" id="UP000236291"/>
    </source>
</evidence>
<accession>A0A2K3K766</accession>
<dbReference type="PRINTS" id="PR00364">
    <property type="entry name" value="DISEASERSIST"/>
</dbReference>
<protein>
    <submittedName>
        <fullName evidence="3">Disease resistance protein rga3-like</fullName>
    </submittedName>
</protein>
<dbReference type="GO" id="GO:0043531">
    <property type="term" value="F:ADP binding"/>
    <property type="evidence" value="ECO:0007669"/>
    <property type="project" value="InterPro"/>
</dbReference>
<dbReference type="InterPro" id="IPR002182">
    <property type="entry name" value="NB-ARC"/>
</dbReference>
<organism evidence="3 4">
    <name type="scientific">Trifolium pratense</name>
    <name type="common">Red clover</name>
    <dbReference type="NCBI Taxonomy" id="57577"/>
    <lineage>
        <taxon>Eukaryota</taxon>
        <taxon>Viridiplantae</taxon>
        <taxon>Streptophyta</taxon>
        <taxon>Embryophyta</taxon>
        <taxon>Tracheophyta</taxon>
        <taxon>Spermatophyta</taxon>
        <taxon>Magnoliopsida</taxon>
        <taxon>eudicotyledons</taxon>
        <taxon>Gunneridae</taxon>
        <taxon>Pentapetalae</taxon>
        <taxon>rosids</taxon>
        <taxon>fabids</taxon>
        <taxon>Fabales</taxon>
        <taxon>Fabaceae</taxon>
        <taxon>Papilionoideae</taxon>
        <taxon>50 kb inversion clade</taxon>
        <taxon>NPAAA clade</taxon>
        <taxon>Hologalegina</taxon>
        <taxon>IRL clade</taxon>
        <taxon>Trifolieae</taxon>
        <taxon>Trifolium</taxon>
    </lineage>
</organism>
<dbReference type="EMBL" id="ASHM01086881">
    <property type="protein sequence ID" value="PNX62112.1"/>
    <property type="molecule type" value="Genomic_DNA"/>
</dbReference>
<dbReference type="Pfam" id="PF00931">
    <property type="entry name" value="NB-ARC"/>
    <property type="match status" value="1"/>
</dbReference>
<dbReference type="Gene3D" id="3.40.50.300">
    <property type="entry name" value="P-loop containing nucleotide triphosphate hydrolases"/>
    <property type="match status" value="1"/>
</dbReference>
<evidence type="ECO:0000313" key="3">
    <source>
        <dbReference type="EMBL" id="PNX62112.1"/>
    </source>
</evidence>
<dbReference type="FunFam" id="3.40.50.300:FF:001091">
    <property type="entry name" value="Probable disease resistance protein At1g61300"/>
    <property type="match status" value="1"/>
</dbReference>
<dbReference type="InterPro" id="IPR027417">
    <property type="entry name" value="P-loop_NTPase"/>
</dbReference>
<dbReference type="Proteomes" id="UP000236291">
    <property type="component" value="Unassembled WGS sequence"/>
</dbReference>
<sequence length="306" mass="34838">MSHQIKHLKERFNKVADNRLNFGLQINESDNRLVQRREMTHSNVNESDVIGREHDKQKIINLLLQDDGGDKKSLSVIPILGIGGLGKTTLAKCVFNDKSVVQSFPLKMWVCVSDHFELKHVLLKILNSANSNQIHQENYDVDQLQNHLRNTLVGQKFLLVLDDVWNEDRVKWEELKDIIQGVAGAEGSKVLVTTRSHTVANMMGTSSSHILQGLSRVDSQSVFVKWAFKEGELENYPELMEIGKEIVQKCGGLPLALRTLGSSLFLKVDIEDWKFVRDNEIWNLPQKEDDILPAIKLSYDQLPSYL</sequence>
<dbReference type="InterPro" id="IPR042197">
    <property type="entry name" value="Apaf_helical"/>
</dbReference>
<reference evidence="3 4" key="1">
    <citation type="journal article" date="2014" name="Am. J. Bot.">
        <title>Genome assembly and annotation for red clover (Trifolium pratense; Fabaceae).</title>
        <authorList>
            <person name="Istvanek J."/>
            <person name="Jaros M."/>
            <person name="Krenek A."/>
            <person name="Repkova J."/>
        </authorList>
    </citation>
    <scope>NUCLEOTIDE SEQUENCE [LARGE SCALE GENOMIC DNA]</scope>
    <source>
        <strain evidence="4">cv. Tatra</strain>
        <tissue evidence="3">Young leaves</tissue>
    </source>
</reference>
<reference evidence="3 4" key="2">
    <citation type="journal article" date="2017" name="Front. Plant Sci.">
        <title>Gene Classification and Mining of Molecular Markers Useful in Red Clover (Trifolium pratense) Breeding.</title>
        <authorList>
            <person name="Istvanek J."/>
            <person name="Dluhosova J."/>
            <person name="Dluhos P."/>
            <person name="Patkova L."/>
            <person name="Nedelnik J."/>
            <person name="Repkova J."/>
        </authorList>
    </citation>
    <scope>NUCLEOTIDE SEQUENCE [LARGE SCALE GENOMIC DNA]</scope>
    <source>
        <strain evidence="4">cv. Tatra</strain>
        <tissue evidence="3">Young leaves</tissue>
    </source>
</reference>
<gene>
    <name evidence="3" type="ORF">L195_g052804</name>
</gene>
<dbReference type="PANTHER" id="PTHR36766:SF61">
    <property type="entry name" value="NB-ARC DOMAIN DISEASE RESISTANCE PROTEIN"/>
    <property type="match status" value="1"/>
</dbReference>
<proteinExistence type="predicted"/>
<feature type="domain" description="NB-ARC" evidence="2">
    <location>
        <begin position="53"/>
        <end position="229"/>
    </location>
</feature>
<dbReference type="AlphaFoldDB" id="A0A2K3K766"/>